<comment type="caution">
    <text evidence="1">The sequence shown here is derived from an EMBL/GenBank/DDBJ whole genome shotgun (WGS) entry which is preliminary data.</text>
</comment>
<gene>
    <name evidence="1" type="ORF">EFE40_05805</name>
</gene>
<dbReference type="InterPro" id="IPR039366">
    <property type="entry name" value="Pilotin"/>
</dbReference>
<evidence type="ECO:0000313" key="1">
    <source>
        <dbReference type="EMBL" id="RNI08980.1"/>
    </source>
</evidence>
<accession>A0A3M9L6P9</accession>
<protein>
    <submittedName>
        <fullName evidence="1">Uncharacterized protein</fullName>
    </submittedName>
</protein>
<evidence type="ECO:0000313" key="2">
    <source>
        <dbReference type="Proteomes" id="UP000267921"/>
    </source>
</evidence>
<reference evidence="1 2" key="1">
    <citation type="submission" date="2018-10" db="EMBL/GenBank/DDBJ databases">
        <title>Cultivation of a novel Methanohalophilus strain from Kebrit Deep of the Red Sea and a genomic comparison of members of the genus Methanohalophilus.</title>
        <authorList>
            <person name="Guan Y."/>
            <person name="Ngugi D.K."/>
            <person name="Stingl U."/>
        </authorList>
    </citation>
    <scope>NUCLEOTIDE SEQUENCE [LARGE SCALE GENOMIC DNA]</scope>
    <source>
        <strain evidence="1 2">DSM 3094</strain>
    </source>
</reference>
<dbReference type="PROSITE" id="PS00018">
    <property type="entry name" value="EF_HAND_1"/>
    <property type="match status" value="1"/>
</dbReference>
<dbReference type="EMBL" id="RJJG01000004">
    <property type="protein sequence ID" value="RNI08980.1"/>
    <property type="molecule type" value="Genomic_DNA"/>
</dbReference>
<dbReference type="Pfam" id="PF09619">
    <property type="entry name" value="YscW"/>
    <property type="match status" value="1"/>
</dbReference>
<organism evidence="1 2">
    <name type="scientific">Methanohalophilus halophilus</name>
    <dbReference type="NCBI Taxonomy" id="2177"/>
    <lineage>
        <taxon>Archaea</taxon>
        <taxon>Methanobacteriati</taxon>
        <taxon>Methanobacteriota</taxon>
        <taxon>Stenosarchaea group</taxon>
        <taxon>Methanomicrobia</taxon>
        <taxon>Methanosarcinales</taxon>
        <taxon>Methanosarcinaceae</taxon>
        <taxon>Methanohalophilus</taxon>
    </lineage>
</organism>
<dbReference type="Proteomes" id="UP000267921">
    <property type="component" value="Unassembled WGS sequence"/>
</dbReference>
<sequence>MIMKTSNLIIGIILILIIAVASLMAINYADFDAYKDSEVAEETGNIINGAVTFDSLEEPFSNVTVYITIEDVSLADAPSTIIGQPTLENVSRNNITDSDIPFEINYRTLQEGHTYSLSAHVDVDGDGAISGGDYLSTQHVDVPYSGVESVVEVPVGLIEDSPGTASLYNCWW</sequence>
<dbReference type="AlphaFoldDB" id="A0A3M9L6P9"/>
<name>A0A3M9L6P9_9EURY</name>
<proteinExistence type="predicted"/>
<dbReference type="InterPro" id="IPR018247">
    <property type="entry name" value="EF_Hand_1_Ca_BS"/>
</dbReference>